<organism evidence="9 10">
    <name type="scientific">Methanospirillum purgamenti</name>
    <dbReference type="NCBI Taxonomy" id="2834276"/>
    <lineage>
        <taxon>Archaea</taxon>
        <taxon>Methanobacteriati</taxon>
        <taxon>Methanobacteriota</taxon>
        <taxon>Stenosarchaea group</taxon>
        <taxon>Methanomicrobia</taxon>
        <taxon>Methanomicrobiales</taxon>
        <taxon>Methanospirillaceae</taxon>
        <taxon>Methanospirillum</taxon>
    </lineage>
</organism>
<dbReference type="AlphaFoldDB" id="A0A8E7AYS6"/>
<evidence type="ECO:0000313" key="9">
    <source>
        <dbReference type="EMBL" id="QVV89960.1"/>
    </source>
</evidence>
<evidence type="ECO:0000256" key="4">
    <source>
        <dbReference type="ARBA" id="ARBA00022781"/>
    </source>
</evidence>
<dbReference type="GO" id="GO:0005886">
    <property type="term" value="C:plasma membrane"/>
    <property type="evidence" value="ECO:0007669"/>
    <property type="project" value="UniProtKB-SubCell"/>
</dbReference>
<dbReference type="Gene3D" id="3.30.2320.30">
    <property type="entry name" value="ATP synthase, E subunit, C-terminal"/>
    <property type="match status" value="1"/>
</dbReference>
<evidence type="ECO:0000256" key="3">
    <source>
        <dbReference type="ARBA" id="ARBA00022475"/>
    </source>
</evidence>
<evidence type="ECO:0000256" key="7">
    <source>
        <dbReference type="ARBA" id="ARBA00023310"/>
    </source>
</evidence>
<dbReference type="EMBL" id="CP075546">
    <property type="protein sequence ID" value="QVV89960.1"/>
    <property type="molecule type" value="Genomic_DNA"/>
</dbReference>
<comment type="subcellular location">
    <subcellularLocation>
        <location evidence="8">Cell membrane</location>
        <topology evidence="8">Peripheral membrane protein</topology>
    </subcellularLocation>
</comment>
<dbReference type="GO" id="GO:0046961">
    <property type="term" value="F:proton-transporting ATPase activity, rotational mechanism"/>
    <property type="evidence" value="ECO:0007669"/>
    <property type="project" value="InterPro"/>
</dbReference>
<keyword evidence="5 8" id="KW-0406">Ion transport</keyword>
<dbReference type="SUPFAM" id="SSF160527">
    <property type="entry name" value="V-type ATPase subunit E-like"/>
    <property type="match status" value="1"/>
</dbReference>
<keyword evidence="7 8" id="KW-0066">ATP synthesis</keyword>
<dbReference type="PANTHER" id="PTHR45715">
    <property type="entry name" value="ATPASE H+-TRANSPORTING V1 SUBUNIT E1A-RELATED"/>
    <property type="match status" value="1"/>
</dbReference>
<proteinExistence type="inferred from homology"/>
<evidence type="ECO:0000313" key="10">
    <source>
        <dbReference type="Proteomes" id="UP000680656"/>
    </source>
</evidence>
<dbReference type="InterPro" id="IPR038495">
    <property type="entry name" value="ATPase_E_C"/>
</dbReference>
<dbReference type="Proteomes" id="UP000680656">
    <property type="component" value="Chromosome"/>
</dbReference>
<keyword evidence="3 8" id="KW-1003">Cell membrane</keyword>
<accession>A0A8E7AYS6</accession>
<protein>
    <recommendedName>
        <fullName evidence="8">A-type ATP synthase subunit E</fullName>
    </recommendedName>
</protein>
<dbReference type="GO" id="GO:0033178">
    <property type="term" value="C:proton-transporting two-sector ATPase complex, catalytic domain"/>
    <property type="evidence" value="ECO:0007669"/>
    <property type="project" value="InterPro"/>
</dbReference>
<name>A0A8E7AYS6_9EURY</name>
<evidence type="ECO:0000256" key="2">
    <source>
        <dbReference type="ARBA" id="ARBA00022448"/>
    </source>
</evidence>
<keyword evidence="2 8" id="KW-0813">Transport</keyword>
<evidence type="ECO:0000256" key="5">
    <source>
        <dbReference type="ARBA" id="ARBA00023065"/>
    </source>
</evidence>
<dbReference type="KEGG" id="mrtj:KHC33_05545"/>
<dbReference type="HAMAP" id="MF_00311">
    <property type="entry name" value="ATP_synth_E_arch"/>
    <property type="match status" value="1"/>
</dbReference>
<dbReference type="RefSeq" id="WP_214420741.1">
    <property type="nucleotide sequence ID" value="NZ_CP075546.1"/>
</dbReference>
<gene>
    <name evidence="8" type="primary">atpE</name>
    <name evidence="9" type="ORF">KHC33_05545</name>
</gene>
<reference evidence="9 10" key="1">
    <citation type="submission" date="2021-05" db="EMBL/GenBank/DDBJ databases">
        <title>A novel Methanospirillum isolate from a pyrite-forming mixed culture.</title>
        <authorList>
            <person name="Bunk B."/>
            <person name="Sproer C."/>
            <person name="Spring S."/>
            <person name="Pester M."/>
        </authorList>
    </citation>
    <scope>NUCLEOTIDE SEQUENCE [LARGE SCALE GENOMIC DNA]</scope>
    <source>
        <strain evidence="9 10">J.3.6.1-F.2.7.3</strain>
    </source>
</reference>
<dbReference type="GO" id="GO:0042777">
    <property type="term" value="P:proton motive force-driven plasma membrane ATP synthesis"/>
    <property type="evidence" value="ECO:0007669"/>
    <property type="project" value="UniProtKB-UniRule"/>
</dbReference>
<comment type="similarity">
    <text evidence="1 8">Belongs to the V-ATPase E subunit family.</text>
</comment>
<keyword evidence="6 8" id="KW-0472">Membrane</keyword>
<sequence>MSVDTIITRIREEADKEIRIIRSEETCDISHIRAQAEQKAEEAYNHRMAEGHREIRQYIASEQSRARIEAKRLVRKTREDIINECFKEVSVHLKEIRKKDEYPALFENLIRECVQNLGKSDILVQVHSDDRSLAETVMKKVNSEGFSIRISDDSIDTNGGVICIRISDNVSIDNTFETRVTRMEREMISIASQILFQNGES</sequence>
<comment type="function">
    <text evidence="8">Component of the A-type ATP synthase that produces ATP from ADP in the presence of a proton gradient across the membrane.</text>
</comment>
<dbReference type="GO" id="GO:0046933">
    <property type="term" value="F:proton-transporting ATP synthase activity, rotational mechanism"/>
    <property type="evidence" value="ECO:0007669"/>
    <property type="project" value="UniProtKB-UniRule"/>
</dbReference>
<dbReference type="Pfam" id="PF01991">
    <property type="entry name" value="vATP-synt_E"/>
    <property type="match status" value="1"/>
</dbReference>
<evidence type="ECO:0000256" key="6">
    <source>
        <dbReference type="ARBA" id="ARBA00023136"/>
    </source>
</evidence>
<comment type="subunit">
    <text evidence="8">Has multiple subunits with at least A(3), B(3), C, D, E, F, H, I and proteolipid K(x).</text>
</comment>
<dbReference type="GO" id="GO:0005524">
    <property type="term" value="F:ATP binding"/>
    <property type="evidence" value="ECO:0007669"/>
    <property type="project" value="UniProtKB-UniRule"/>
</dbReference>
<dbReference type="InterPro" id="IPR002842">
    <property type="entry name" value="ATPase_V1_Esu"/>
</dbReference>
<keyword evidence="4 8" id="KW-0375">Hydrogen ion transport</keyword>
<dbReference type="GeneID" id="65096627"/>
<keyword evidence="10" id="KW-1185">Reference proteome</keyword>
<evidence type="ECO:0000256" key="1">
    <source>
        <dbReference type="ARBA" id="ARBA00005901"/>
    </source>
</evidence>
<evidence type="ECO:0000256" key="8">
    <source>
        <dbReference type="HAMAP-Rule" id="MF_00311"/>
    </source>
</evidence>